<gene>
    <name evidence="1" type="ORF">ATPR_2869</name>
</gene>
<reference evidence="1 2" key="1">
    <citation type="journal article" date="2011" name="Biochem. Biophys. Res. Commun.">
        <title>Increased number of Arginine-based salt bridges contributes to the thermotolerance of thermotolerant acetic acid bacteria, Acetobacter tropicalis SKU1100.</title>
        <authorList>
            <person name="Matsutani M."/>
            <person name="Hirakawa H."/>
            <person name="Nishikura M."/>
            <person name="Soemphol W."/>
            <person name="Ali I.A.I."/>
            <person name="Yakushi T."/>
            <person name="Matsushita K."/>
        </authorList>
    </citation>
    <scope>NUCLEOTIDE SEQUENCE [LARGE SCALE GENOMIC DNA]</scope>
    <source>
        <strain evidence="1 2">NBRC 101654</strain>
    </source>
</reference>
<dbReference type="RefSeq" id="WP_006559889.1">
    <property type="nucleotide sequence ID" value="NZ_BABS01000132.1"/>
</dbReference>
<comment type="caution">
    <text evidence="1">The sequence shown here is derived from an EMBL/GenBank/DDBJ whole genome shotgun (WGS) entry which is preliminary data.</text>
</comment>
<name>F7VHM0_9PROT</name>
<organism evidence="1 2">
    <name type="scientific">Acetobacter tropicalis NBRC 101654</name>
    <dbReference type="NCBI Taxonomy" id="749388"/>
    <lineage>
        <taxon>Bacteria</taxon>
        <taxon>Pseudomonadati</taxon>
        <taxon>Pseudomonadota</taxon>
        <taxon>Alphaproteobacteria</taxon>
        <taxon>Acetobacterales</taxon>
        <taxon>Acetobacteraceae</taxon>
        <taxon>Acetobacter</taxon>
    </lineage>
</organism>
<evidence type="ECO:0000313" key="1">
    <source>
        <dbReference type="EMBL" id="GAA09865.1"/>
    </source>
</evidence>
<protein>
    <submittedName>
        <fullName evidence="1">Uncharacterized protein</fullName>
    </submittedName>
</protein>
<dbReference type="AlphaFoldDB" id="F7VHM0"/>
<accession>F7VHM0</accession>
<evidence type="ECO:0000313" key="2">
    <source>
        <dbReference type="Proteomes" id="UP000004319"/>
    </source>
</evidence>
<sequence length="172" mass="19724">MNIQDTLSTALEFYTDPLLQIQFLLKIIEQYGYNTDLKQITKSQTGYDQVRFWALVLIGSVVSSISFQSSTDSESIANKLNDIYEAEYEFRTDISVCEYLTELQAETVGIILNEGYGLPQLVTYTTKITQPSCVISQVLYSDSTREQEIILRNNDRIRHPLFMPLELEVLSE</sequence>
<dbReference type="EMBL" id="BABS01000132">
    <property type="protein sequence ID" value="GAA09865.1"/>
    <property type="molecule type" value="Genomic_DNA"/>
</dbReference>
<proteinExistence type="predicted"/>
<dbReference type="Proteomes" id="UP000004319">
    <property type="component" value="Unassembled WGS sequence"/>
</dbReference>